<comment type="caution">
    <text evidence="3">The sequence shown here is derived from an EMBL/GenBank/DDBJ whole genome shotgun (WGS) entry which is preliminary data.</text>
</comment>
<dbReference type="EMBL" id="NAFL01000148">
    <property type="protein sequence ID" value="OSJ37039.1"/>
    <property type="molecule type" value="Genomic_DNA"/>
</dbReference>
<reference evidence="3 4" key="1">
    <citation type="submission" date="2017-03" db="EMBL/GenBank/DDBJ databases">
        <title>Whole genome sequences of fourteen strains of Bradyrhizobium canariense and one strain of Bradyrhizobium japonicum isolated from Lupinus (Papilionoideae: Genisteae) species in Algeria.</title>
        <authorList>
            <person name="Crovadore J."/>
            <person name="Chekireb D."/>
            <person name="Brachmann A."/>
            <person name="Chablais R."/>
            <person name="Cochard B."/>
            <person name="Lefort F."/>
        </authorList>
    </citation>
    <scope>NUCLEOTIDE SEQUENCE [LARGE SCALE GENOMIC DNA]</scope>
    <source>
        <strain evidence="3 4">UBMA197</strain>
    </source>
</reference>
<accession>A0A1Y2JXZ2</accession>
<dbReference type="AlphaFoldDB" id="A0A1Y2JXZ2"/>
<name>A0A1Y2JXZ2_BRAJP</name>
<gene>
    <name evidence="3" type="ORF">BSZ19_01225</name>
</gene>
<evidence type="ECO:0000313" key="4">
    <source>
        <dbReference type="Proteomes" id="UP000193335"/>
    </source>
</evidence>
<proteinExistence type="predicted"/>
<evidence type="ECO:0000256" key="1">
    <source>
        <dbReference type="SAM" id="SignalP"/>
    </source>
</evidence>
<dbReference type="RefSeq" id="WP_085398213.1">
    <property type="nucleotide sequence ID" value="NZ_NAFL01000148.1"/>
</dbReference>
<feature type="chain" id="PRO_5012169354" description="DUF4440 domain-containing protein" evidence="1">
    <location>
        <begin position="22"/>
        <end position="144"/>
    </location>
</feature>
<evidence type="ECO:0000259" key="2">
    <source>
        <dbReference type="Pfam" id="PF14534"/>
    </source>
</evidence>
<dbReference type="Proteomes" id="UP000193335">
    <property type="component" value="Unassembled WGS sequence"/>
</dbReference>
<protein>
    <recommendedName>
        <fullName evidence="2">DUF4440 domain-containing protein</fullName>
    </recommendedName>
</protein>
<dbReference type="SUPFAM" id="SSF54427">
    <property type="entry name" value="NTF2-like"/>
    <property type="match status" value="1"/>
</dbReference>
<evidence type="ECO:0000313" key="3">
    <source>
        <dbReference type="EMBL" id="OSJ37039.1"/>
    </source>
</evidence>
<sequence>MSKSLSLLLVLLFVTIGHARADPLTEDMTKLNAQWDAAINDPNFDALLPMYATDASLIPPGAPPVSGATAIRDFFAKRGTSVRNHKLELVEVLPMGNYTYVTSRFKASLVKGEETTKLSGSTVKLYEHQSNGEWKVKSHIFVRE</sequence>
<feature type="signal peptide" evidence="1">
    <location>
        <begin position="1"/>
        <end position="21"/>
    </location>
</feature>
<dbReference type="InterPro" id="IPR027843">
    <property type="entry name" value="DUF4440"/>
</dbReference>
<dbReference type="Gene3D" id="3.10.450.50">
    <property type="match status" value="1"/>
</dbReference>
<keyword evidence="1" id="KW-0732">Signal</keyword>
<dbReference type="InterPro" id="IPR032710">
    <property type="entry name" value="NTF2-like_dom_sf"/>
</dbReference>
<organism evidence="3 4">
    <name type="scientific">Bradyrhizobium japonicum</name>
    <dbReference type="NCBI Taxonomy" id="375"/>
    <lineage>
        <taxon>Bacteria</taxon>
        <taxon>Pseudomonadati</taxon>
        <taxon>Pseudomonadota</taxon>
        <taxon>Alphaproteobacteria</taxon>
        <taxon>Hyphomicrobiales</taxon>
        <taxon>Nitrobacteraceae</taxon>
        <taxon>Bradyrhizobium</taxon>
    </lineage>
</organism>
<feature type="domain" description="DUF4440" evidence="2">
    <location>
        <begin position="30"/>
        <end position="136"/>
    </location>
</feature>
<dbReference type="Pfam" id="PF14534">
    <property type="entry name" value="DUF4440"/>
    <property type="match status" value="1"/>
</dbReference>